<dbReference type="PANTHER" id="PTHR45228:SF1">
    <property type="entry name" value="CYCLIC DI-GMP PHOSPHODIESTERASE TM_0186"/>
    <property type="match status" value="1"/>
</dbReference>
<feature type="domain" description="HD-GYP" evidence="1">
    <location>
        <begin position="27"/>
        <end position="224"/>
    </location>
</feature>
<dbReference type="InterPro" id="IPR052020">
    <property type="entry name" value="Cyclic_di-GMP/3'3'-cGAMP_PDE"/>
</dbReference>
<dbReference type="CDD" id="cd00077">
    <property type="entry name" value="HDc"/>
    <property type="match status" value="1"/>
</dbReference>
<dbReference type="Gene3D" id="1.10.3210.10">
    <property type="entry name" value="Hypothetical protein af1432"/>
    <property type="match status" value="1"/>
</dbReference>
<proteinExistence type="predicted"/>
<dbReference type="AlphaFoldDB" id="A0A2S2CY88"/>
<dbReference type="InterPro" id="IPR037522">
    <property type="entry name" value="HD_GYP_dom"/>
</dbReference>
<dbReference type="SMART" id="SM00471">
    <property type="entry name" value="HDc"/>
    <property type="match status" value="1"/>
</dbReference>
<evidence type="ECO:0000313" key="3">
    <source>
        <dbReference type="Proteomes" id="UP000245629"/>
    </source>
</evidence>
<dbReference type="SUPFAM" id="SSF109604">
    <property type="entry name" value="HD-domain/PDEase-like"/>
    <property type="match status" value="1"/>
</dbReference>
<keyword evidence="3" id="KW-1185">Reference proteome</keyword>
<gene>
    <name evidence="2" type="ORF">DEW08_26025</name>
</gene>
<dbReference type="PROSITE" id="PS51832">
    <property type="entry name" value="HD_GYP"/>
    <property type="match status" value="1"/>
</dbReference>
<dbReference type="Pfam" id="PF13487">
    <property type="entry name" value="HD_5"/>
    <property type="match status" value="1"/>
</dbReference>
<dbReference type="RefSeq" id="WP_109332816.1">
    <property type="nucleotide sequence ID" value="NZ_CP029357.1"/>
</dbReference>
<keyword evidence="2" id="KW-0614">Plasmid</keyword>
<organism evidence="2 3">
    <name type="scientific">Azospirillum thermophilum</name>
    <dbReference type="NCBI Taxonomy" id="2202148"/>
    <lineage>
        <taxon>Bacteria</taxon>
        <taxon>Pseudomonadati</taxon>
        <taxon>Pseudomonadota</taxon>
        <taxon>Alphaproteobacteria</taxon>
        <taxon>Rhodospirillales</taxon>
        <taxon>Azospirillaceae</taxon>
        <taxon>Azospirillum</taxon>
    </lineage>
</organism>
<protein>
    <recommendedName>
        <fullName evidence="1">HD-GYP domain-containing protein</fullName>
    </recommendedName>
</protein>
<dbReference type="Proteomes" id="UP000245629">
    <property type="component" value="Plasmid unnamed2"/>
</dbReference>
<name>A0A2S2CY88_9PROT</name>
<dbReference type="InterPro" id="IPR003607">
    <property type="entry name" value="HD/PDEase_dom"/>
</dbReference>
<reference evidence="3" key="1">
    <citation type="submission" date="2018-05" db="EMBL/GenBank/DDBJ databases">
        <title>Azospirillum thermophila sp. nov., a novel isolated from hot spring.</title>
        <authorList>
            <person name="Zhao Z."/>
        </authorList>
    </citation>
    <scope>NUCLEOTIDE SEQUENCE [LARGE SCALE GENOMIC DNA]</scope>
    <source>
        <strain evidence="3">CFH 70021</strain>
        <plasmid evidence="3">unnamed2</plasmid>
    </source>
</reference>
<dbReference type="EMBL" id="CP029357">
    <property type="protein sequence ID" value="AWK89483.1"/>
    <property type="molecule type" value="Genomic_DNA"/>
</dbReference>
<dbReference type="KEGG" id="azz:DEW08_26025"/>
<evidence type="ECO:0000313" key="2">
    <source>
        <dbReference type="EMBL" id="AWK89483.1"/>
    </source>
</evidence>
<accession>A0A2S2CY88</accession>
<dbReference type="PANTHER" id="PTHR45228">
    <property type="entry name" value="CYCLIC DI-GMP PHOSPHODIESTERASE TM_0186-RELATED"/>
    <property type="match status" value="1"/>
</dbReference>
<dbReference type="GO" id="GO:0008081">
    <property type="term" value="F:phosphoric diester hydrolase activity"/>
    <property type="evidence" value="ECO:0007669"/>
    <property type="project" value="UniProtKB-ARBA"/>
</dbReference>
<geneLocation type="plasmid" evidence="2 3">
    <name>unnamed2</name>
</geneLocation>
<sequence>MTIDTGDFLTRLRRLFRLRVHDATRAVEDLERDTILCLSRAAEHRDPETGNHLARMASYSRLIAEGIGRPAGEVRLIHAAAPMHDVGKIGIPDSVLLKPGPLTQEEVAVMRQHTVYGYEILAGSSSPLLTVAAEIALTHHEQFDGSGYPQGLAGTEIPLVGRITALADVFDALTSVRPYKPAWPLATARRHIVEHSGSHFDPDCVQVLVERWDEVCGIAGAYADADADAGMVSG</sequence>
<evidence type="ECO:0000259" key="1">
    <source>
        <dbReference type="PROSITE" id="PS51832"/>
    </source>
</evidence>
<dbReference type="OrthoDB" id="9176789at2"/>